<dbReference type="AlphaFoldDB" id="U6MZK9"/>
<proteinExistence type="inferred from homology"/>
<dbReference type="InterPro" id="IPR040503">
    <property type="entry name" value="TRHO_N"/>
</dbReference>
<dbReference type="Gene3D" id="3.40.250.10">
    <property type="entry name" value="Rhodanese-like domain"/>
    <property type="match status" value="1"/>
</dbReference>
<dbReference type="Gene3D" id="3.40.50.150">
    <property type="entry name" value="Vaccinia Virus protein VP39"/>
    <property type="match status" value="1"/>
</dbReference>
<dbReference type="PANTHER" id="PTHR43846:SF1">
    <property type="entry name" value="TRNA URIDINE(34) HYDROXYLASE"/>
    <property type="match status" value="1"/>
</dbReference>
<dbReference type="Pfam" id="PF12368">
    <property type="entry name" value="Rhodanese_C"/>
    <property type="match status" value="1"/>
</dbReference>
<dbReference type="SUPFAM" id="SSF52821">
    <property type="entry name" value="Rhodanese/Cell cycle control phosphatase"/>
    <property type="match status" value="1"/>
</dbReference>
<evidence type="ECO:0000256" key="2">
    <source>
        <dbReference type="ARBA" id="ARBA00022679"/>
    </source>
</evidence>
<dbReference type="GeneID" id="25477407"/>
<evidence type="ECO:0000313" key="9">
    <source>
        <dbReference type="Proteomes" id="UP000030754"/>
    </source>
</evidence>
<dbReference type="PROSITE" id="PS50206">
    <property type="entry name" value="RHODANESE_3"/>
    <property type="match status" value="1"/>
</dbReference>
<evidence type="ECO:0000256" key="5">
    <source>
        <dbReference type="SAM" id="MobiDB-lite"/>
    </source>
</evidence>
<dbReference type="PROSITE" id="PS51682">
    <property type="entry name" value="SAM_OMT_I"/>
    <property type="match status" value="1"/>
</dbReference>
<comment type="similarity">
    <text evidence="4">Belongs to the class I-like SAM-binding methyltransferase superfamily. Cation-dependent O-methyltransferase family.</text>
</comment>
<dbReference type="Gene3D" id="3.30.70.100">
    <property type="match status" value="1"/>
</dbReference>
<keyword evidence="9" id="KW-1185">Reference proteome</keyword>
<keyword evidence="2" id="KW-0808">Transferase</keyword>
<dbReference type="SUPFAM" id="SSF53335">
    <property type="entry name" value="S-adenosyl-L-methionine-dependent methyltransferases"/>
    <property type="match status" value="1"/>
</dbReference>
<evidence type="ECO:0000256" key="4">
    <source>
        <dbReference type="ARBA" id="ARBA00023453"/>
    </source>
</evidence>
<dbReference type="OrthoDB" id="345986at2759"/>
<sequence length="1143" mass="125535">MPRESHTQQRPALRALLRWLLLLLFLHGVLNPACGHSGATRASFLVPRSCESGPAVGCSTTARSNRSRSNTPRSAASYLRGPAGDESDCPRCVWLNHRVESLPIVVGWDKASGSSTESASCCGPLKPGIARAADATFQLRRNTTKVQVLDVVPLQVEIAPETRRALELPPCSHKRHIFLPLCLLGFPRDLQSETETSPYLQCQVEKPTENCGPVRGGEIHEVSEDCSPLSSVSNSPQQPFLEVLKESVCKALKWGGNLYEGIPMQLAARVTAPKKAQLAPHSPIEESNKSAGLSANSRESSGLEQCPFPAVWPLSSDREAQRVLREHYKPLLGLYRRLPHSASCATAWKRASDNPEGNDVGSRNCSSKVGAQWITALRILRLPRGAQLSLQLQLEPPLPSFPFSSDKRVPLPPPLVNTSSCQAHAHSNEDASSPYQLVSLYKFFRVSSPRALAELLRALWGPRGVLGRAYVAEEGINAQLAVPSSVFASIIAELQQIPGLEDGLQVTPDCLIPFYKYWSSPPFDALHIRPRHQVLRDGFDCPLDWSDCGEEVEPEVWHRKLVALLQEQQPQKQRTPKVVLLDMRNASEYAVGHFKGSQCVDTLTFADSFASGGPLEEALARAGIQLPSREARSVSSKGSCSSKDVEVMMYCTGGIRCVKAGAFVKQILGFPRVTRLKGGILAYKNYIESFKERSDRGEGIKLGAEEEGSYASENLTAANANECATDEGLSGNETLQQRTVSEPCDPAVMGSHTPAPESLFVGSNYVFDHRMCQQITPDLLTHCTICSGPSGRLVNCSNRQCGRRVVLCSSCCSSIGVFCSSACAREGAEDGKREIHAQTQRRMQVRHTHQKLLQQRRLWSMRAQQLLAALKYTAAADTVSGQETLLEEGRRRAKDLTGLQHEVQQFWSGPLHSRILSAISKLKRPRSILEIGAFVGISTLALAEGLVCEEGGEDGCFGILAIEKDPRAATAARRLVSSSPWGRFVTLMEADAMQWLQSLPKVLKSPPVWGNASEPTRDEETSGSRLPDGGFDLIYLDAEKKRYLEYISAILNPQRPLLAPTGVLVIDNTLWLKGQDGKRIAWWENHPTQWESARARRYAKVAECMQTLRETLRNDARISHVLLPVGDGLSLVTWANQPSPPRP</sequence>
<feature type="compositionally biased region" description="Polar residues" evidence="5">
    <location>
        <begin position="289"/>
        <end position="301"/>
    </location>
</feature>
<dbReference type="CDD" id="cd02440">
    <property type="entry name" value="AdoMet_MTases"/>
    <property type="match status" value="1"/>
</dbReference>
<evidence type="ECO:0000256" key="1">
    <source>
        <dbReference type="ARBA" id="ARBA00022603"/>
    </source>
</evidence>
<dbReference type="Pfam" id="PF01596">
    <property type="entry name" value="Methyltransf_3"/>
    <property type="match status" value="2"/>
</dbReference>
<feature type="chain" id="PRO_5004677227" description="Rhodanese domain-containing protein" evidence="6">
    <location>
        <begin position="36"/>
        <end position="1143"/>
    </location>
</feature>
<keyword evidence="3" id="KW-0949">S-adenosyl-L-methionine</keyword>
<keyword evidence="1" id="KW-0489">Methyltransferase</keyword>
<dbReference type="Pfam" id="PF00581">
    <property type="entry name" value="Rhodanese"/>
    <property type="match status" value="1"/>
</dbReference>
<dbReference type="InterPro" id="IPR001763">
    <property type="entry name" value="Rhodanese-like_dom"/>
</dbReference>
<protein>
    <recommendedName>
        <fullName evidence="7">Rhodanese domain-containing protein</fullName>
    </recommendedName>
</protein>
<accession>U6MZK9</accession>
<name>U6MZK9_9EIME</name>
<keyword evidence="6" id="KW-0732">Signal</keyword>
<evidence type="ECO:0000259" key="7">
    <source>
        <dbReference type="PROSITE" id="PS50206"/>
    </source>
</evidence>
<feature type="region of interest" description="Disordered" evidence="5">
    <location>
        <begin position="277"/>
        <end position="301"/>
    </location>
</feature>
<organism evidence="8 9">
    <name type="scientific">Eimeria necatrix</name>
    <dbReference type="NCBI Taxonomy" id="51315"/>
    <lineage>
        <taxon>Eukaryota</taxon>
        <taxon>Sar</taxon>
        <taxon>Alveolata</taxon>
        <taxon>Apicomplexa</taxon>
        <taxon>Conoidasida</taxon>
        <taxon>Coccidia</taxon>
        <taxon>Eucoccidiorida</taxon>
        <taxon>Eimeriorina</taxon>
        <taxon>Eimeriidae</taxon>
        <taxon>Eimeria</taxon>
    </lineage>
</organism>
<feature type="signal peptide" evidence="6">
    <location>
        <begin position="1"/>
        <end position="35"/>
    </location>
</feature>
<dbReference type="PANTHER" id="PTHR43846">
    <property type="entry name" value="UPF0176 PROTEIN YCEA"/>
    <property type="match status" value="1"/>
</dbReference>
<dbReference type="GO" id="GO:0008171">
    <property type="term" value="F:O-methyltransferase activity"/>
    <property type="evidence" value="ECO:0007669"/>
    <property type="project" value="InterPro"/>
</dbReference>
<reference evidence="8" key="2">
    <citation type="submission" date="2013-10" db="EMBL/GenBank/DDBJ databases">
        <authorList>
            <person name="Aslett M."/>
        </authorList>
    </citation>
    <scope>NUCLEOTIDE SEQUENCE [LARGE SCALE GENOMIC DNA]</scope>
    <source>
        <strain evidence="8">Houghton</strain>
    </source>
</reference>
<reference evidence="8" key="1">
    <citation type="submission" date="2013-10" db="EMBL/GenBank/DDBJ databases">
        <title>Genomic analysis of the causative agents of coccidiosis in chickens.</title>
        <authorList>
            <person name="Reid A.J."/>
            <person name="Blake D."/>
            <person name="Billington K."/>
            <person name="Browne H."/>
            <person name="Dunn M."/>
            <person name="Hung S."/>
            <person name="Kawahara F."/>
            <person name="Miranda-Saavedra D."/>
            <person name="Mourier T."/>
            <person name="Nagra H."/>
            <person name="Otto T.D."/>
            <person name="Rawlings N."/>
            <person name="Sanchez A."/>
            <person name="Sanders M."/>
            <person name="Subramaniam C."/>
            <person name="Tay Y."/>
            <person name="Dear P."/>
            <person name="Doerig C."/>
            <person name="Gruber A."/>
            <person name="Parkinson J."/>
            <person name="Shirley M."/>
            <person name="Wan K.L."/>
            <person name="Berriman M."/>
            <person name="Tomley F."/>
            <person name="Pain A."/>
        </authorList>
    </citation>
    <scope>NUCLEOTIDE SEQUENCE [LARGE SCALE GENOMIC DNA]</scope>
    <source>
        <strain evidence="8">Houghton</strain>
    </source>
</reference>
<feature type="compositionally biased region" description="Low complexity" evidence="5">
    <location>
        <begin position="59"/>
        <end position="77"/>
    </location>
</feature>
<dbReference type="EMBL" id="HG725765">
    <property type="protein sequence ID" value="CDJ69648.1"/>
    <property type="molecule type" value="Genomic_DNA"/>
</dbReference>
<dbReference type="InterPro" id="IPR002935">
    <property type="entry name" value="SAM_O-MeTrfase"/>
</dbReference>
<dbReference type="SMART" id="SM00450">
    <property type="entry name" value="RHOD"/>
    <property type="match status" value="1"/>
</dbReference>
<feature type="domain" description="Rhodanese" evidence="7">
    <location>
        <begin position="574"/>
        <end position="692"/>
    </location>
</feature>
<dbReference type="InterPro" id="IPR029063">
    <property type="entry name" value="SAM-dependent_MTases_sf"/>
</dbReference>
<dbReference type="RefSeq" id="XP_013438114.1">
    <property type="nucleotide sequence ID" value="XM_013582660.1"/>
</dbReference>
<evidence type="ECO:0000256" key="3">
    <source>
        <dbReference type="ARBA" id="ARBA00022691"/>
    </source>
</evidence>
<dbReference type="Proteomes" id="UP000030754">
    <property type="component" value="Unassembled WGS sequence"/>
</dbReference>
<dbReference type="Pfam" id="PF17773">
    <property type="entry name" value="UPF0176_N"/>
    <property type="match status" value="1"/>
</dbReference>
<dbReference type="InterPro" id="IPR022111">
    <property type="entry name" value="Rhodanese_C"/>
</dbReference>
<dbReference type="GO" id="GO:0032259">
    <property type="term" value="P:methylation"/>
    <property type="evidence" value="ECO:0007669"/>
    <property type="project" value="UniProtKB-KW"/>
</dbReference>
<dbReference type="InterPro" id="IPR036873">
    <property type="entry name" value="Rhodanese-like_dom_sf"/>
</dbReference>
<evidence type="ECO:0000313" key="8">
    <source>
        <dbReference type="EMBL" id="CDJ69648.1"/>
    </source>
</evidence>
<dbReference type="VEuPathDB" id="ToxoDB:ENH_00072760"/>
<feature type="region of interest" description="Disordered" evidence="5">
    <location>
        <begin position="51"/>
        <end position="83"/>
    </location>
</feature>
<evidence type="ECO:0000256" key="6">
    <source>
        <dbReference type="SAM" id="SignalP"/>
    </source>
</evidence>
<gene>
    <name evidence="8" type="ORF">ENH_00072760</name>
</gene>